<dbReference type="PANTHER" id="PTHR43591:SF24">
    <property type="entry name" value="2-METHOXY-6-POLYPRENYL-1,4-BENZOQUINOL METHYLASE, MITOCHONDRIAL"/>
    <property type="match status" value="1"/>
</dbReference>
<dbReference type="Pfam" id="PF13649">
    <property type="entry name" value="Methyltransf_25"/>
    <property type="match status" value="1"/>
</dbReference>
<dbReference type="EC" id="2.1.-.-" evidence="6"/>
<evidence type="ECO:0000313" key="6">
    <source>
        <dbReference type="EMBL" id="MDX8150187.1"/>
    </source>
</evidence>
<dbReference type="Proteomes" id="UP001277761">
    <property type="component" value="Unassembled WGS sequence"/>
</dbReference>
<accession>A0ABU4VEK2</accession>
<proteinExistence type="predicted"/>
<keyword evidence="2 6" id="KW-0808">Transferase</keyword>
<dbReference type="Gene3D" id="3.40.50.150">
    <property type="entry name" value="Vaccinia Virus protein VP39"/>
    <property type="match status" value="1"/>
</dbReference>
<feature type="region of interest" description="Disordered" evidence="4">
    <location>
        <begin position="1"/>
        <end position="27"/>
    </location>
</feature>
<evidence type="ECO:0000256" key="4">
    <source>
        <dbReference type="SAM" id="MobiDB-lite"/>
    </source>
</evidence>
<feature type="domain" description="Methyltransferase" evidence="5">
    <location>
        <begin position="73"/>
        <end position="166"/>
    </location>
</feature>
<dbReference type="InterPro" id="IPR041698">
    <property type="entry name" value="Methyltransf_25"/>
</dbReference>
<dbReference type="PANTHER" id="PTHR43591">
    <property type="entry name" value="METHYLTRANSFERASE"/>
    <property type="match status" value="1"/>
</dbReference>
<keyword evidence="1 6" id="KW-0489">Methyltransferase</keyword>
<dbReference type="InterPro" id="IPR029063">
    <property type="entry name" value="SAM-dependent_MTases_sf"/>
</dbReference>
<dbReference type="CDD" id="cd02440">
    <property type="entry name" value="AdoMet_MTases"/>
    <property type="match status" value="1"/>
</dbReference>
<dbReference type="GO" id="GO:0008168">
    <property type="term" value="F:methyltransferase activity"/>
    <property type="evidence" value="ECO:0007669"/>
    <property type="project" value="UniProtKB-KW"/>
</dbReference>
<evidence type="ECO:0000256" key="2">
    <source>
        <dbReference type="ARBA" id="ARBA00022679"/>
    </source>
</evidence>
<comment type="caution">
    <text evidence="6">The sequence shown here is derived from an EMBL/GenBank/DDBJ whole genome shotgun (WGS) entry which is preliminary data.</text>
</comment>
<name>A0ABU4VEK2_9ACTN</name>
<evidence type="ECO:0000259" key="5">
    <source>
        <dbReference type="Pfam" id="PF13649"/>
    </source>
</evidence>
<evidence type="ECO:0000313" key="7">
    <source>
        <dbReference type="Proteomes" id="UP001277761"/>
    </source>
</evidence>
<dbReference type="InterPro" id="IPR023576">
    <property type="entry name" value="UbiE/COQ5_MeTrFase_CS"/>
</dbReference>
<keyword evidence="3" id="KW-0949">S-adenosyl-L-methionine</keyword>
<evidence type="ECO:0000256" key="1">
    <source>
        <dbReference type="ARBA" id="ARBA00022603"/>
    </source>
</evidence>
<reference evidence="6 7" key="1">
    <citation type="submission" date="2023-11" db="EMBL/GenBank/DDBJ databases">
        <authorList>
            <person name="Xu M."/>
            <person name="Jiang T."/>
        </authorList>
    </citation>
    <scope>NUCLEOTIDE SEQUENCE [LARGE SCALE GENOMIC DNA]</scope>
    <source>
        <strain evidence="6 7">SD</strain>
    </source>
</reference>
<sequence length="237" mass="25586">MTGPQPEGRSAPSEAESAALRQRRTTKGERYVPAAGHRALTRFYDPVMAATMRERTFRRALVRAAVVPGPSVVLDVGCGTGSQAIALADAAPHATIIGIDGDPEALARARSRGAGRSITWVEALADELPIEDDAVDCVTASLLLHHLSPLTRLAALRELRRVLRPGSRLHIADWGRPQDPAMHLAFQAIRLLDGRENTADHAAGRIPQIIRAAGFSDTWVTHRLRTVLGTLEILEAT</sequence>
<dbReference type="EMBL" id="JAXAVX010000001">
    <property type="protein sequence ID" value="MDX8150187.1"/>
    <property type="molecule type" value="Genomic_DNA"/>
</dbReference>
<protein>
    <submittedName>
        <fullName evidence="6">Class I SAM-dependent methyltransferase</fullName>
        <ecNumber evidence="6">2.1.-.-</ecNumber>
    </submittedName>
</protein>
<dbReference type="PROSITE" id="PS01184">
    <property type="entry name" value="UBIE_2"/>
    <property type="match status" value="1"/>
</dbReference>
<dbReference type="SUPFAM" id="SSF53335">
    <property type="entry name" value="S-adenosyl-L-methionine-dependent methyltransferases"/>
    <property type="match status" value="1"/>
</dbReference>
<keyword evidence="7" id="KW-1185">Reference proteome</keyword>
<dbReference type="RefSeq" id="WP_319952339.1">
    <property type="nucleotide sequence ID" value="NZ_JAXAVX010000001.1"/>
</dbReference>
<evidence type="ECO:0000256" key="3">
    <source>
        <dbReference type="ARBA" id="ARBA00022691"/>
    </source>
</evidence>
<organism evidence="6 7">
    <name type="scientific">Patulibacter brassicae</name>
    <dbReference type="NCBI Taxonomy" id="1705717"/>
    <lineage>
        <taxon>Bacteria</taxon>
        <taxon>Bacillati</taxon>
        <taxon>Actinomycetota</taxon>
        <taxon>Thermoleophilia</taxon>
        <taxon>Solirubrobacterales</taxon>
        <taxon>Patulibacteraceae</taxon>
        <taxon>Patulibacter</taxon>
    </lineage>
</organism>
<gene>
    <name evidence="6" type="ORF">SK069_01150</name>
</gene>
<dbReference type="GO" id="GO:0032259">
    <property type="term" value="P:methylation"/>
    <property type="evidence" value="ECO:0007669"/>
    <property type="project" value="UniProtKB-KW"/>
</dbReference>